<dbReference type="GO" id="GO:0005783">
    <property type="term" value="C:endoplasmic reticulum"/>
    <property type="evidence" value="ECO:0007669"/>
    <property type="project" value="EnsemblFungi"/>
</dbReference>
<keyword evidence="4 7" id="KW-0472">Membrane</keyword>
<dbReference type="GO" id="GO:0005778">
    <property type="term" value="C:peroxisomal membrane"/>
    <property type="evidence" value="ECO:0007669"/>
    <property type="project" value="UniProtKB-SubCell"/>
</dbReference>
<dbReference type="InterPro" id="IPR052816">
    <property type="entry name" value="Peroxisomal_Membrane_PEX28-32"/>
</dbReference>
<organism evidence="9 10">
    <name type="scientific">Naumovozyma dairenensis (strain ATCC 10597 / BCRC 20456 / CBS 421 / NBRC 0211 / NRRL Y-12639)</name>
    <name type="common">Saccharomyces dairenensis</name>
    <dbReference type="NCBI Taxonomy" id="1071378"/>
    <lineage>
        <taxon>Eukaryota</taxon>
        <taxon>Fungi</taxon>
        <taxon>Dikarya</taxon>
        <taxon>Ascomycota</taxon>
        <taxon>Saccharomycotina</taxon>
        <taxon>Saccharomycetes</taxon>
        <taxon>Saccharomycetales</taxon>
        <taxon>Saccharomycetaceae</taxon>
        <taxon>Naumovozyma</taxon>
    </lineage>
</organism>
<feature type="compositionally biased region" description="Low complexity" evidence="6">
    <location>
        <begin position="559"/>
        <end position="577"/>
    </location>
</feature>
<dbReference type="eggNOG" id="ENOG502QQTF">
    <property type="taxonomic scope" value="Eukaryota"/>
</dbReference>
<dbReference type="GO" id="GO:0032581">
    <property type="term" value="P:ER-dependent peroxisome organization"/>
    <property type="evidence" value="ECO:0007669"/>
    <property type="project" value="EnsemblFungi"/>
</dbReference>
<dbReference type="HOGENOM" id="CLU_023118_1_0_1"/>
<dbReference type="PANTHER" id="PTHR28304:SF2">
    <property type="entry name" value="PEROXISOMAL MEMBRANE PROTEIN PEX29"/>
    <property type="match status" value="1"/>
</dbReference>
<keyword evidence="3 7" id="KW-1133">Transmembrane helix</keyword>
<dbReference type="EMBL" id="HE580274">
    <property type="protein sequence ID" value="CCD26266.1"/>
    <property type="molecule type" value="Genomic_DNA"/>
</dbReference>
<feature type="region of interest" description="Disordered" evidence="6">
    <location>
        <begin position="555"/>
        <end position="599"/>
    </location>
</feature>
<feature type="transmembrane region" description="Helical" evidence="7">
    <location>
        <begin position="246"/>
        <end position="266"/>
    </location>
</feature>
<dbReference type="InterPro" id="IPR010482">
    <property type="entry name" value="TECPR1-like_DysF"/>
</dbReference>
<proteinExistence type="predicted"/>
<evidence type="ECO:0000256" key="3">
    <source>
        <dbReference type="ARBA" id="ARBA00022989"/>
    </source>
</evidence>
<accession>G0WEQ5</accession>
<evidence type="ECO:0000259" key="8">
    <source>
        <dbReference type="Pfam" id="PF06398"/>
    </source>
</evidence>
<keyword evidence="10" id="KW-1185">Reference proteome</keyword>
<dbReference type="KEGG" id="ndi:NDAI_0H00920"/>
<feature type="transmembrane region" description="Helical" evidence="7">
    <location>
        <begin position="178"/>
        <end position="198"/>
    </location>
</feature>
<dbReference type="OMA" id="QNCMDDF"/>
<dbReference type="PANTHER" id="PTHR28304">
    <property type="entry name" value="PEROXISOMAL MEMBRANE PROTEIN PEX29"/>
    <property type="match status" value="1"/>
</dbReference>
<evidence type="ECO:0000313" key="10">
    <source>
        <dbReference type="Proteomes" id="UP000000689"/>
    </source>
</evidence>
<feature type="compositionally biased region" description="Polar residues" evidence="6">
    <location>
        <begin position="11"/>
        <end position="29"/>
    </location>
</feature>
<evidence type="ECO:0000256" key="7">
    <source>
        <dbReference type="SAM" id="Phobius"/>
    </source>
</evidence>
<feature type="compositionally biased region" description="Polar residues" evidence="6">
    <location>
        <begin position="58"/>
        <end position="79"/>
    </location>
</feature>
<gene>
    <name evidence="9" type="primary">NDAI0H00920</name>
    <name evidence="9" type="ordered locus">NDAI_0H00920</name>
</gene>
<dbReference type="OrthoDB" id="74314at2759"/>
<dbReference type="GeneID" id="11495797"/>
<comment type="subcellular location">
    <subcellularLocation>
        <location evidence="1">Peroxisome membrane</location>
        <topology evidence="1">Multi-pass membrane protein</topology>
    </subcellularLocation>
</comment>
<dbReference type="STRING" id="1071378.G0WEQ5"/>
<reference evidence="9 10" key="1">
    <citation type="journal article" date="2011" name="Proc. Natl. Acad. Sci. U.S.A.">
        <title>Evolutionary erosion of yeast sex chromosomes by mating-type switching accidents.</title>
        <authorList>
            <person name="Gordon J.L."/>
            <person name="Armisen D."/>
            <person name="Proux-Wera E."/>
            <person name="Oheigeartaigh S.S."/>
            <person name="Byrne K.P."/>
            <person name="Wolfe K.H."/>
        </authorList>
    </citation>
    <scope>NUCLEOTIDE SEQUENCE [LARGE SCALE GENOMIC DNA]</scope>
    <source>
        <strain evidence="10">ATCC 10597 / BCRC 20456 / CBS 421 / NBRC 0211 / NRRL Y-12639</strain>
    </source>
</reference>
<evidence type="ECO:0000256" key="6">
    <source>
        <dbReference type="SAM" id="MobiDB-lite"/>
    </source>
</evidence>
<dbReference type="RefSeq" id="XP_003671509.1">
    <property type="nucleotide sequence ID" value="XM_003671461.1"/>
</dbReference>
<dbReference type="AlphaFoldDB" id="G0WEQ5"/>
<evidence type="ECO:0000256" key="4">
    <source>
        <dbReference type="ARBA" id="ARBA00023136"/>
    </source>
</evidence>
<feature type="transmembrane region" description="Helical" evidence="7">
    <location>
        <begin position="273"/>
        <end position="290"/>
    </location>
</feature>
<dbReference type="Pfam" id="PF06398">
    <property type="entry name" value="Pex24p"/>
    <property type="match status" value="1"/>
</dbReference>
<feature type="transmembrane region" description="Helical" evidence="7">
    <location>
        <begin position="151"/>
        <end position="171"/>
    </location>
</feature>
<sequence>MDFFWNDPSRGASNKHTDASSFVQQSNTPKIKHGLSKGYPSLQDHQNDHSAEKKTNAERSSAGSLTSSIFNGPPGSTSTGIQKMMTDSLIEKLIKMALPPSSELAIESIEHRVASSKGRPGLSVPIMSRNFIAMNSRLSIPFIIIDEIIKIINWTNPYYTLSILFLYTFLICKPVTTIFVTPILYIVFGIMVPQYIYLHTPDPNPLLSNNMTPSQGPPLRKVELPKPVPELSQEFLLNLTDLQNHMVLYVYLYDFIDYILCKFAFFKNGQVSSFAFIVLLSIGIFNFLFIENLFQFLLPFIKLTLVLTGWIISAQLHPTNRDKLLSKLNSEETRLKILSISNKYEHKINEYLKFVEARENKLVYIYEIQKYIPKHKEWHLIGFTSDDFSLLSNLRINGIRIEDVTLKSLDDIKPPVEWEWLSNRKKNHASNWTIDLNPEKWVGDRYIQYVEIDSETKWVYDVDLTGERGHYRRRMWTNICTRKTRSDVNTNPMNVQRGTVRTGKSLMNHKENRMSDVNSFDTDTIVEEVVNPLRGHMIYPNRVIQGVSRGSMSGFAHLNSDSSHKNNNNNNNNNSIETDNDDMNESGEQGPPLYANDSVGPFGDFADILNSSL</sequence>
<name>G0WEQ5_NAUDC</name>
<keyword evidence="2 7" id="KW-0812">Transmembrane</keyword>
<feature type="compositionally biased region" description="Basic and acidic residues" evidence="6">
    <location>
        <begin position="45"/>
        <end position="57"/>
    </location>
</feature>
<evidence type="ECO:0000256" key="5">
    <source>
        <dbReference type="ARBA" id="ARBA00023140"/>
    </source>
</evidence>
<dbReference type="Proteomes" id="UP000000689">
    <property type="component" value="Chromosome 8"/>
</dbReference>
<evidence type="ECO:0000313" key="9">
    <source>
        <dbReference type="EMBL" id="CCD26266.1"/>
    </source>
</evidence>
<evidence type="ECO:0000256" key="1">
    <source>
        <dbReference type="ARBA" id="ARBA00004585"/>
    </source>
</evidence>
<keyword evidence="5" id="KW-0576">Peroxisome</keyword>
<protein>
    <recommendedName>
        <fullName evidence="8">TECPR1-like DysF domain-containing protein</fullName>
    </recommendedName>
</protein>
<evidence type="ECO:0000256" key="2">
    <source>
        <dbReference type="ARBA" id="ARBA00022692"/>
    </source>
</evidence>
<feature type="region of interest" description="Disordered" evidence="6">
    <location>
        <begin position="1"/>
        <end position="79"/>
    </location>
</feature>
<feature type="domain" description="TECPR1-like DysF" evidence="8">
    <location>
        <begin position="120"/>
        <end position="477"/>
    </location>
</feature>